<organism evidence="4 5">
    <name type="scientific">Papillibacter cinnamivorans DSM 12816</name>
    <dbReference type="NCBI Taxonomy" id="1122930"/>
    <lineage>
        <taxon>Bacteria</taxon>
        <taxon>Bacillati</taxon>
        <taxon>Bacillota</taxon>
        <taxon>Clostridia</taxon>
        <taxon>Eubacteriales</taxon>
        <taxon>Oscillospiraceae</taxon>
        <taxon>Papillibacter</taxon>
    </lineage>
</organism>
<evidence type="ECO:0000259" key="3">
    <source>
        <dbReference type="PROSITE" id="PS01031"/>
    </source>
</evidence>
<sequence length="144" mass="16091">MRNNNSLIPWGGKDSLWPSDLLGNFFGDSFFPSVSSGMKADIREAEKSYIIDVEVPGLNRDNLEIDLSDNCLTVTAHVDESSEEKGKNGQFLRRERKTGVFRRSFVLENVKTEEITAQLTNGVLSVTCPKAELPADNKKKIDIQ</sequence>
<comment type="similarity">
    <text evidence="1 2">Belongs to the small heat shock protein (HSP20) family.</text>
</comment>
<dbReference type="STRING" id="1122930.SAMN02745168_0468"/>
<dbReference type="PROSITE" id="PS01031">
    <property type="entry name" value="SHSP"/>
    <property type="match status" value="1"/>
</dbReference>
<dbReference type="InterPro" id="IPR031107">
    <property type="entry name" value="Small_HSP"/>
</dbReference>
<dbReference type="InterPro" id="IPR008978">
    <property type="entry name" value="HSP20-like_chaperone"/>
</dbReference>
<evidence type="ECO:0000313" key="5">
    <source>
        <dbReference type="Proteomes" id="UP000192790"/>
    </source>
</evidence>
<evidence type="ECO:0000313" key="4">
    <source>
        <dbReference type="EMBL" id="SMC36269.1"/>
    </source>
</evidence>
<evidence type="ECO:0000256" key="1">
    <source>
        <dbReference type="PROSITE-ProRule" id="PRU00285"/>
    </source>
</evidence>
<dbReference type="EMBL" id="FWXW01000001">
    <property type="protein sequence ID" value="SMC36269.1"/>
    <property type="molecule type" value="Genomic_DNA"/>
</dbReference>
<name>A0A1W1YJB9_9FIRM</name>
<dbReference type="SUPFAM" id="SSF49764">
    <property type="entry name" value="HSP20-like chaperones"/>
    <property type="match status" value="1"/>
</dbReference>
<gene>
    <name evidence="4" type="ORF">SAMN02745168_0468</name>
</gene>
<proteinExistence type="inferred from homology"/>
<reference evidence="4 5" key="1">
    <citation type="submission" date="2017-04" db="EMBL/GenBank/DDBJ databases">
        <authorList>
            <person name="Afonso C.L."/>
            <person name="Miller P.J."/>
            <person name="Scott M.A."/>
            <person name="Spackman E."/>
            <person name="Goraichik I."/>
            <person name="Dimitrov K.M."/>
            <person name="Suarez D.L."/>
            <person name="Swayne D.E."/>
        </authorList>
    </citation>
    <scope>NUCLEOTIDE SEQUENCE [LARGE SCALE GENOMIC DNA]</scope>
    <source>
        <strain evidence="4 5">DSM 12816</strain>
    </source>
</reference>
<keyword evidence="5" id="KW-1185">Reference proteome</keyword>
<dbReference type="InterPro" id="IPR002068">
    <property type="entry name" value="A-crystallin/Hsp20_dom"/>
</dbReference>
<protein>
    <submittedName>
        <fullName evidence="4">HSP20 family protein</fullName>
    </submittedName>
</protein>
<evidence type="ECO:0000256" key="2">
    <source>
        <dbReference type="RuleBase" id="RU003616"/>
    </source>
</evidence>
<dbReference type="OrthoDB" id="9811615at2"/>
<dbReference type="RefSeq" id="WP_084233110.1">
    <property type="nucleotide sequence ID" value="NZ_FWXW01000001.1"/>
</dbReference>
<dbReference type="AlphaFoldDB" id="A0A1W1YJB9"/>
<dbReference type="Proteomes" id="UP000192790">
    <property type="component" value="Unassembled WGS sequence"/>
</dbReference>
<dbReference type="Gene3D" id="2.60.40.790">
    <property type="match status" value="1"/>
</dbReference>
<feature type="domain" description="SHSP" evidence="3">
    <location>
        <begin position="29"/>
        <end position="144"/>
    </location>
</feature>
<dbReference type="Pfam" id="PF00011">
    <property type="entry name" value="HSP20"/>
    <property type="match status" value="1"/>
</dbReference>
<dbReference type="CDD" id="cd06471">
    <property type="entry name" value="ACD_LpsHSP_like"/>
    <property type="match status" value="1"/>
</dbReference>
<dbReference type="PANTHER" id="PTHR11527">
    <property type="entry name" value="HEAT-SHOCK PROTEIN 20 FAMILY MEMBER"/>
    <property type="match status" value="1"/>
</dbReference>
<accession>A0A1W1YJB9</accession>